<dbReference type="InterPro" id="IPR039425">
    <property type="entry name" value="RNA_pol_sigma-70-like"/>
</dbReference>
<reference evidence="8 9" key="1">
    <citation type="journal article" date="2016" name="Nat. Commun.">
        <title>Thousands of microbial genomes shed light on interconnected biogeochemical processes in an aquifer system.</title>
        <authorList>
            <person name="Anantharaman K."/>
            <person name="Brown C.T."/>
            <person name="Hug L.A."/>
            <person name="Sharon I."/>
            <person name="Castelle C.J."/>
            <person name="Probst A.J."/>
            <person name="Thomas B.C."/>
            <person name="Singh A."/>
            <person name="Wilkins M.J."/>
            <person name="Karaoz U."/>
            <person name="Brodie E.L."/>
            <person name="Williams K.H."/>
            <person name="Hubbard S.S."/>
            <person name="Banfield J.F."/>
        </authorList>
    </citation>
    <scope>NUCLEOTIDE SEQUENCE [LARGE SCALE GENOMIC DNA]</scope>
</reference>
<dbReference type="SUPFAM" id="SSF88659">
    <property type="entry name" value="Sigma3 and sigma4 domains of RNA polymerase sigma factors"/>
    <property type="match status" value="1"/>
</dbReference>
<dbReference type="InterPro" id="IPR007627">
    <property type="entry name" value="RNA_pol_sigma70_r2"/>
</dbReference>
<dbReference type="PANTHER" id="PTHR43133:SF52">
    <property type="entry name" value="ECF RNA POLYMERASE SIGMA FACTOR SIGL"/>
    <property type="match status" value="1"/>
</dbReference>
<dbReference type="PANTHER" id="PTHR43133">
    <property type="entry name" value="RNA POLYMERASE ECF-TYPE SIGMA FACTO"/>
    <property type="match status" value="1"/>
</dbReference>
<dbReference type="InterPro" id="IPR036388">
    <property type="entry name" value="WH-like_DNA-bd_sf"/>
</dbReference>
<dbReference type="InterPro" id="IPR013249">
    <property type="entry name" value="RNA_pol_sigma70_r4_t2"/>
</dbReference>
<comment type="similarity">
    <text evidence="1">Belongs to the sigma-70 factor family. ECF subfamily.</text>
</comment>
<evidence type="ECO:0000256" key="5">
    <source>
        <dbReference type="ARBA" id="ARBA00023163"/>
    </source>
</evidence>
<dbReference type="AlphaFoldDB" id="A0A1F5N9E9"/>
<evidence type="ECO:0000256" key="2">
    <source>
        <dbReference type="ARBA" id="ARBA00023015"/>
    </source>
</evidence>
<organism evidence="8 9">
    <name type="scientific">Candidatus Doudnabacteria bacterium RIFCSPHIGHO2_01_FULL_41_86</name>
    <dbReference type="NCBI Taxonomy" id="1817821"/>
    <lineage>
        <taxon>Bacteria</taxon>
        <taxon>Candidatus Doudnaibacteriota</taxon>
    </lineage>
</organism>
<keyword evidence="2" id="KW-0805">Transcription regulation</keyword>
<dbReference type="InterPro" id="IPR014284">
    <property type="entry name" value="RNA_pol_sigma-70_dom"/>
</dbReference>
<proteinExistence type="inferred from homology"/>
<accession>A0A1F5N9E9</accession>
<dbReference type="Proteomes" id="UP000177610">
    <property type="component" value="Unassembled WGS sequence"/>
</dbReference>
<dbReference type="InterPro" id="IPR013325">
    <property type="entry name" value="RNA_pol_sigma_r2"/>
</dbReference>
<evidence type="ECO:0000256" key="3">
    <source>
        <dbReference type="ARBA" id="ARBA00023082"/>
    </source>
</evidence>
<dbReference type="SUPFAM" id="SSF88946">
    <property type="entry name" value="Sigma2 domain of RNA polymerase sigma factors"/>
    <property type="match status" value="1"/>
</dbReference>
<name>A0A1F5N9E9_9BACT</name>
<dbReference type="Gene3D" id="1.10.10.10">
    <property type="entry name" value="Winged helix-like DNA-binding domain superfamily/Winged helix DNA-binding domain"/>
    <property type="match status" value="1"/>
</dbReference>
<dbReference type="GO" id="GO:0016987">
    <property type="term" value="F:sigma factor activity"/>
    <property type="evidence" value="ECO:0007669"/>
    <property type="project" value="UniProtKB-KW"/>
</dbReference>
<dbReference type="Pfam" id="PF04542">
    <property type="entry name" value="Sigma70_r2"/>
    <property type="match status" value="1"/>
</dbReference>
<dbReference type="Pfam" id="PF08281">
    <property type="entry name" value="Sigma70_r4_2"/>
    <property type="match status" value="1"/>
</dbReference>
<sequence length="169" mass="19516">MNSSTYKDIEDWYEQYLPKIYRYIYYRTGHKQTAEDLTSTVFLKAVSKLSSFDESKSSFSTWIYTIARNSLIDHMRTDKKILDLDLAFDLSTDQNIEADTDQALNLQAVRQAVAKLDEVQREVVIMRAWDELSHQEIGDILGISEANSKMTYSRAVTNLKQALNRGETI</sequence>
<feature type="domain" description="RNA polymerase sigma-70 region 2" evidence="6">
    <location>
        <begin position="13"/>
        <end position="79"/>
    </location>
</feature>
<dbReference type="GO" id="GO:0003677">
    <property type="term" value="F:DNA binding"/>
    <property type="evidence" value="ECO:0007669"/>
    <property type="project" value="UniProtKB-KW"/>
</dbReference>
<feature type="domain" description="RNA polymerase sigma factor 70 region 4 type 2" evidence="7">
    <location>
        <begin position="107"/>
        <end position="157"/>
    </location>
</feature>
<dbReference type="InterPro" id="IPR013324">
    <property type="entry name" value="RNA_pol_sigma_r3/r4-like"/>
</dbReference>
<gene>
    <name evidence="8" type="ORF">A2717_01370</name>
</gene>
<dbReference type="STRING" id="1817821.A2717_01370"/>
<protein>
    <recommendedName>
        <fullName evidence="10">RNA polymerase subunit sigma-24</fullName>
    </recommendedName>
</protein>
<evidence type="ECO:0000256" key="4">
    <source>
        <dbReference type="ARBA" id="ARBA00023125"/>
    </source>
</evidence>
<evidence type="ECO:0000313" key="9">
    <source>
        <dbReference type="Proteomes" id="UP000177610"/>
    </source>
</evidence>
<evidence type="ECO:0000313" key="8">
    <source>
        <dbReference type="EMBL" id="OGE74182.1"/>
    </source>
</evidence>
<evidence type="ECO:0000256" key="1">
    <source>
        <dbReference type="ARBA" id="ARBA00010641"/>
    </source>
</evidence>
<dbReference type="EMBL" id="MFEH01000001">
    <property type="protein sequence ID" value="OGE74182.1"/>
    <property type="molecule type" value="Genomic_DNA"/>
</dbReference>
<evidence type="ECO:0000259" key="7">
    <source>
        <dbReference type="Pfam" id="PF08281"/>
    </source>
</evidence>
<evidence type="ECO:0000259" key="6">
    <source>
        <dbReference type="Pfam" id="PF04542"/>
    </source>
</evidence>
<dbReference type="GO" id="GO:0006352">
    <property type="term" value="P:DNA-templated transcription initiation"/>
    <property type="evidence" value="ECO:0007669"/>
    <property type="project" value="InterPro"/>
</dbReference>
<dbReference type="Gene3D" id="1.10.1740.10">
    <property type="match status" value="1"/>
</dbReference>
<evidence type="ECO:0008006" key="10">
    <source>
        <dbReference type="Google" id="ProtNLM"/>
    </source>
</evidence>
<keyword evidence="5" id="KW-0804">Transcription</keyword>
<dbReference type="NCBIfam" id="TIGR02937">
    <property type="entry name" value="sigma70-ECF"/>
    <property type="match status" value="1"/>
</dbReference>
<keyword evidence="3" id="KW-0731">Sigma factor</keyword>
<comment type="caution">
    <text evidence="8">The sequence shown here is derived from an EMBL/GenBank/DDBJ whole genome shotgun (WGS) entry which is preliminary data.</text>
</comment>
<dbReference type="CDD" id="cd06171">
    <property type="entry name" value="Sigma70_r4"/>
    <property type="match status" value="1"/>
</dbReference>
<keyword evidence="4" id="KW-0238">DNA-binding</keyword>